<protein>
    <submittedName>
        <fullName evidence="2">Uncharacterized protein</fullName>
    </submittedName>
</protein>
<dbReference type="PANTHER" id="PTHR48046">
    <property type="entry name" value="UDP-GLYCOSYLTRANSFERASE 72E1"/>
    <property type="match status" value="1"/>
</dbReference>
<keyword evidence="1" id="KW-0328">Glycosyltransferase</keyword>
<dbReference type="AlphaFoldDB" id="A0A2N9EFB5"/>
<dbReference type="Gene3D" id="3.40.50.2000">
    <property type="entry name" value="Glycogen Phosphorylase B"/>
    <property type="match status" value="1"/>
</dbReference>
<sequence length="93" mass="9997">MMGSKPHAVLFSSPGLGHLITVFELGKHLVITHHNFQATIMLIASNTSPAESQVIQSAMSLNLYDIVQLPPRDISNLIDAETVVVSPTCTNDA</sequence>
<keyword evidence="1" id="KW-0808">Transferase</keyword>
<accession>A0A2N9EFB5</accession>
<gene>
    <name evidence="2" type="ORF">FSB_LOCUS1337</name>
</gene>
<evidence type="ECO:0000313" key="2">
    <source>
        <dbReference type="EMBL" id="SPC73455.1"/>
    </source>
</evidence>
<organism evidence="2">
    <name type="scientific">Fagus sylvatica</name>
    <name type="common">Beechnut</name>
    <dbReference type="NCBI Taxonomy" id="28930"/>
    <lineage>
        <taxon>Eukaryota</taxon>
        <taxon>Viridiplantae</taxon>
        <taxon>Streptophyta</taxon>
        <taxon>Embryophyta</taxon>
        <taxon>Tracheophyta</taxon>
        <taxon>Spermatophyta</taxon>
        <taxon>Magnoliopsida</taxon>
        <taxon>eudicotyledons</taxon>
        <taxon>Gunneridae</taxon>
        <taxon>Pentapetalae</taxon>
        <taxon>rosids</taxon>
        <taxon>fabids</taxon>
        <taxon>Fagales</taxon>
        <taxon>Fagaceae</taxon>
        <taxon>Fagus</taxon>
    </lineage>
</organism>
<dbReference type="GO" id="GO:0016757">
    <property type="term" value="F:glycosyltransferase activity"/>
    <property type="evidence" value="ECO:0007669"/>
    <property type="project" value="UniProtKB-KW"/>
</dbReference>
<dbReference type="PANTHER" id="PTHR48046:SF1">
    <property type="entry name" value="GLYCOSYLTRANSFERASE-RELATED"/>
    <property type="match status" value="1"/>
</dbReference>
<dbReference type="EMBL" id="OIVN01000058">
    <property type="protein sequence ID" value="SPC73455.1"/>
    <property type="molecule type" value="Genomic_DNA"/>
</dbReference>
<reference evidence="2" key="1">
    <citation type="submission" date="2018-02" db="EMBL/GenBank/DDBJ databases">
        <authorList>
            <person name="Cohen D.B."/>
            <person name="Kent A.D."/>
        </authorList>
    </citation>
    <scope>NUCLEOTIDE SEQUENCE</scope>
</reference>
<name>A0A2N9EFB5_FAGSY</name>
<dbReference type="SUPFAM" id="SSF53756">
    <property type="entry name" value="UDP-Glycosyltransferase/glycogen phosphorylase"/>
    <property type="match status" value="1"/>
</dbReference>
<evidence type="ECO:0000256" key="1">
    <source>
        <dbReference type="ARBA" id="ARBA00022676"/>
    </source>
</evidence>
<proteinExistence type="predicted"/>